<comment type="caution">
    <text evidence="3">The sequence shown here is derived from an EMBL/GenBank/DDBJ whole genome shotgun (WGS) entry which is preliminary data.</text>
</comment>
<feature type="transmembrane region" description="Helical" evidence="2">
    <location>
        <begin position="44"/>
        <end position="67"/>
    </location>
</feature>
<dbReference type="EMBL" id="JAWDJX010000016">
    <property type="protein sequence ID" value="KAK3053383.1"/>
    <property type="molecule type" value="Genomic_DNA"/>
</dbReference>
<feature type="transmembrane region" description="Helical" evidence="2">
    <location>
        <begin position="12"/>
        <end position="32"/>
    </location>
</feature>
<evidence type="ECO:0000256" key="2">
    <source>
        <dbReference type="SAM" id="Phobius"/>
    </source>
</evidence>
<keyword evidence="2" id="KW-0472">Membrane</keyword>
<gene>
    <name evidence="3" type="ORF">LTR09_005552</name>
</gene>
<organism evidence="3 4">
    <name type="scientific">Extremus antarcticus</name>
    <dbReference type="NCBI Taxonomy" id="702011"/>
    <lineage>
        <taxon>Eukaryota</taxon>
        <taxon>Fungi</taxon>
        <taxon>Dikarya</taxon>
        <taxon>Ascomycota</taxon>
        <taxon>Pezizomycotina</taxon>
        <taxon>Dothideomycetes</taxon>
        <taxon>Dothideomycetidae</taxon>
        <taxon>Mycosphaerellales</taxon>
        <taxon>Extremaceae</taxon>
        <taxon>Extremus</taxon>
    </lineage>
</organism>
<keyword evidence="2" id="KW-1133">Transmembrane helix</keyword>
<accession>A0AAJ0DGC0</accession>
<dbReference type="AlphaFoldDB" id="A0AAJ0DGC0"/>
<sequence length="711" mass="77573">MGAQDSSTTPGLSLPLLATSSLITLIAWLPWARRWTTSGAAIESLLLIYGYGVGTRILPIFNLWTLLATFNLAYSVCSTSWLLYDVFAALCYPLIFVTCLCQFESVANFARRSLRRWLRQLHFTKDKIALFNLPALEIDTDVNGLLVVRGLTCQLSSLTIIAHGIELGIRLTDDIEFAISVDKVTIALGRRITIGEVYGNLKDDKVEMMFANQGAQAVPGVNGRAMLDSQSGNLKAAVVGSAEFGDRRQLREQLTGVSYMEEIAPSAVMDPVKLVALDDDQAEKRYLEALDDIHRSSAVGQSQLKVKLDAQSKEEPEVPTDSDVRRAVVIALQNQPSVPHPPGQSIRVTTLQTLAPPKVRRFLHRLPLGLRLMLQPISYLHPITTSCFTCGIPGCYISALLSKEVFKHYSDVSAAVQRLELKIEKWLADANFCVQFGGLNAVTQVPVSTTAEISAQVKVMDVRAYRSVDGTNESAQVAQLDGIDASVNLPMFLLPHHEHIIPPRPLEQQKEAPESLGIKRSGTGFSSVGEKDNADITFNAHASLPARFDESLLSFVAAIVKASKVIELEKEFGSGDEQPITDLDETAEPTSVDGLDADSEQDSIMSTPDSPTKKDPRFKLFAKNIRQNLKDGTTGHSIKVLAKDLNQSTRDSMKKAVVVGVVNDGWIAKVVGKIAAKLEKARGSLGYSGSIPVPLEPYRLTEDGALSKLLP</sequence>
<keyword evidence="2" id="KW-0812">Transmembrane</keyword>
<keyword evidence="4" id="KW-1185">Reference proteome</keyword>
<reference evidence="3" key="1">
    <citation type="submission" date="2023-04" db="EMBL/GenBank/DDBJ databases">
        <title>Black Yeasts Isolated from many extreme environments.</title>
        <authorList>
            <person name="Coleine C."/>
            <person name="Stajich J.E."/>
            <person name="Selbmann L."/>
        </authorList>
    </citation>
    <scope>NUCLEOTIDE SEQUENCE</scope>
    <source>
        <strain evidence="3">CCFEE 5312</strain>
    </source>
</reference>
<feature type="region of interest" description="Disordered" evidence="1">
    <location>
        <begin position="575"/>
        <end position="616"/>
    </location>
</feature>
<evidence type="ECO:0000313" key="3">
    <source>
        <dbReference type="EMBL" id="KAK3053383.1"/>
    </source>
</evidence>
<evidence type="ECO:0000256" key="1">
    <source>
        <dbReference type="SAM" id="MobiDB-lite"/>
    </source>
</evidence>
<proteinExistence type="predicted"/>
<dbReference type="Proteomes" id="UP001271007">
    <property type="component" value="Unassembled WGS sequence"/>
</dbReference>
<name>A0AAJ0DGC0_9PEZI</name>
<protein>
    <submittedName>
        <fullName evidence="3">Uncharacterized protein</fullName>
    </submittedName>
</protein>
<evidence type="ECO:0000313" key="4">
    <source>
        <dbReference type="Proteomes" id="UP001271007"/>
    </source>
</evidence>